<dbReference type="AlphaFoldDB" id="A0A7J6BG14"/>
<dbReference type="Proteomes" id="UP000593565">
    <property type="component" value="Unassembled WGS sequence"/>
</dbReference>
<dbReference type="EMBL" id="JAAGNN010000001">
    <property type="protein sequence ID" value="KAF4094053.1"/>
    <property type="molecule type" value="Genomic_DNA"/>
</dbReference>
<proteinExistence type="predicted"/>
<organism evidence="1 2">
    <name type="scientific">Ameiurus melas</name>
    <name type="common">Black bullhead</name>
    <name type="synonym">Silurus melas</name>
    <dbReference type="NCBI Taxonomy" id="219545"/>
    <lineage>
        <taxon>Eukaryota</taxon>
        <taxon>Metazoa</taxon>
        <taxon>Chordata</taxon>
        <taxon>Craniata</taxon>
        <taxon>Vertebrata</taxon>
        <taxon>Euteleostomi</taxon>
        <taxon>Actinopterygii</taxon>
        <taxon>Neopterygii</taxon>
        <taxon>Teleostei</taxon>
        <taxon>Ostariophysi</taxon>
        <taxon>Siluriformes</taxon>
        <taxon>Ictaluridae</taxon>
        <taxon>Ameiurus</taxon>
    </lineage>
</organism>
<protein>
    <submittedName>
        <fullName evidence="1">Uncharacterized protein</fullName>
    </submittedName>
</protein>
<accession>A0A7J6BG14</accession>
<comment type="caution">
    <text evidence="1">The sequence shown here is derived from an EMBL/GenBank/DDBJ whole genome shotgun (WGS) entry which is preliminary data.</text>
</comment>
<evidence type="ECO:0000313" key="1">
    <source>
        <dbReference type="EMBL" id="KAF4094053.1"/>
    </source>
</evidence>
<reference evidence="1 2" key="1">
    <citation type="submission" date="2020-02" db="EMBL/GenBank/DDBJ databases">
        <title>A chromosome-scale genome assembly of the black bullhead catfish (Ameiurus melas).</title>
        <authorList>
            <person name="Wen M."/>
            <person name="Zham M."/>
            <person name="Cabau C."/>
            <person name="Klopp C."/>
            <person name="Donnadieu C."/>
            <person name="Roques C."/>
            <person name="Bouchez O."/>
            <person name="Lampietro C."/>
            <person name="Jouanno E."/>
            <person name="Herpin A."/>
            <person name="Louis A."/>
            <person name="Berthelot C."/>
            <person name="Parey E."/>
            <person name="Roest-Crollius H."/>
            <person name="Braasch I."/>
            <person name="Postlethwait J."/>
            <person name="Robinson-Rechavi M."/>
            <person name="Echchiki A."/>
            <person name="Begum T."/>
            <person name="Montfort J."/>
            <person name="Schartl M."/>
            <person name="Bobe J."/>
            <person name="Guiguen Y."/>
        </authorList>
    </citation>
    <scope>NUCLEOTIDE SEQUENCE [LARGE SCALE GENOMIC DNA]</scope>
    <source>
        <strain evidence="1">M_S1</strain>
        <tissue evidence="1">Blood</tissue>
    </source>
</reference>
<keyword evidence="2" id="KW-1185">Reference proteome</keyword>
<sequence length="80" mass="8832">MLSEKQLTTDDCLDYMYYLQALVILKHLQRPGVVTHMTLSSEVAKQDHYFGIHSCGCQGAQDECSTSGHICSFSGAGYLV</sequence>
<name>A0A7J6BG14_AMEME</name>
<gene>
    <name evidence="1" type="ORF">AMELA_G00009080</name>
</gene>
<evidence type="ECO:0000313" key="2">
    <source>
        <dbReference type="Proteomes" id="UP000593565"/>
    </source>
</evidence>